<dbReference type="AlphaFoldDB" id="A0A0H2RZF7"/>
<sequence length="375" mass="41588">MSPIKTCVLGVGLSGLAFHVPFLLALPELFELHSVLERNPKAPGGKVKERFRVDVKIHRSFKDVLRDEAIELVIVGTPNATHYEFVKGALEAGKHVLVDKPAVPSSAEARELGELAKSKGLILYAYQNRRWDSDFLALRRLLSEPLSSSIHIGEIVEFESHYDRYRNDLKGDWKEDDLPGAGLVYNLGSHLIDQVLVLFGRPASITSFVSNVRGLGSPNVDDNFTMILQYPIDNSRKYPLTVILRAHILSARSPQLRFVVRGTKGTFVKYGLDVQEDQLKIMPDSKGIFTPSYGREPDEIQGTVETIDTSGNVKSVPYPTLESGAYVELFRNLAGAIRSGDEAAVKWEDVVAQLELIELAHESSKTGRTIYLSSS</sequence>
<dbReference type="SUPFAM" id="SSF51735">
    <property type="entry name" value="NAD(P)-binding Rossmann-fold domains"/>
    <property type="match status" value="1"/>
</dbReference>
<dbReference type="InterPro" id="IPR051317">
    <property type="entry name" value="Gfo/Idh/MocA_oxidoreduct"/>
</dbReference>
<keyword evidence="2" id="KW-0560">Oxidoreductase</keyword>
<evidence type="ECO:0000256" key="2">
    <source>
        <dbReference type="ARBA" id="ARBA00023002"/>
    </source>
</evidence>
<dbReference type="InterPro" id="IPR036291">
    <property type="entry name" value="NAD(P)-bd_dom_sf"/>
</dbReference>
<dbReference type="InterPro" id="IPR004104">
    <property type="entry name" value="Gfo/Idh/MocA-like_OxRdtase_C"/>
</dbReference>
<dbReference type="Gene3D" id="3.40.50.720">
    <property type="entry name" value="NAD(P)-binding Rossmann-like Domain"/>
    <property type="match status" value="1"/>
</dbReference>
<dbReference type="PANTHER" id="PTHR43708">
    <property type="entry name" value="CONSERVED EXPRESSED OXIDOREDUCTASE (EUROFUNG)"/>
    <property type="match status" value="1"/>
</dbReference>
<keyword evidence="6" id="KW-1185">Reference proteome</keyword>
<dbReference type="Pfam" id="PF01408">
    <property type="entry name" value="GFO_IDH_MocA"/>
    <property type="match status" value="1"/>
</dbReference>
<dbReference type="Proteomes" id="UP000053477">
    <property type="component" value="Unassembled WGS sequence"/>
</dbReference>
<dbReference type="InterPro" id="IPR000683">
    <property type="entry name" value="Gfo/Idh/MocA-like_OxRdtase_N"/>
</dbReference>
<organism evidence="5 6">
    <name type="scientific">Schizopora paradoxa</name>
    <dbReference type="NCBI Taxonomy" id="27342"/>
    <lineage>
        <taxon>Eukaryota</taxon>
        <taxon>Fungi</taxon>
        <taxon>Dikarya</taxon>
        <taxon>Basidiomycota</taxon>
        <taxon>Agaricomycotina</taxon>
        <taxon>Agaricomycetes</taxon>
        <taxon>Hymenochaetales</taxon>
        <taxon>Schizoporaceae</taxon>
        <taxon>Schizopora</taxon>
    </lineage>
</organism>
<dbReference type="GO" id="GO:0000166">
    <property type="term" value="F:nucleotide binding"/>
    <property type="evidence" value="ECO:0007669"/>
    <property type="project" value="InterPro"/>
</dbReference>
<protein>
    <submittedName>
        <fullName evidence="5">NAD-binding protein</fullName>
    </submittedName>
</protein>
<evidence type="ECO:0000313" key="6">
    <source>
        <dbReference type="Proteomes" id="UP000053477"/>
    </source>
</evidence>
<evidence type="ECO:0000256" key="1">
    <source>
        <dbReference type="ARBA" id="ARBA00010928"/>
    </source>
</evidence>
<dbReference type="FunCoup" id="A0A0H2RZF7">
    <property type="interactions" value="24"/>
</dbReference>
<dbReference type="Gene3D" id="3.30.360.10">
    <property type="entry name" value="Dihydrodipicolinate Reductase, domain 2"/>
    <property type="match status" value="1"/>
</dbReference>
<dbReference type="OrthoDB" id="446809at2759"/>
<accession>A0A0H2RZF7</accession>
<dbReference type="GO" id="GO:0016491">
    <property type="term" value="F:oxidoreductase activity"/>
    <property type="evidence" value="ECO:0007669"/>
    <property type="project" value="UniProtKB-KW"/>
</dbReference>
<dbReference type="Pfam" id="PF02894">
    <property type="entry name" value="GFO_IDH_MocA_C"/>
    <property type="match status" value="1"/>
</dbReference>
<evidence type="ECO:0000313" key="5">
    <source>
        <dbReference type="EMBL" id="KLO10161.1"/>
    </source>
</evidence>
<feature type="domain" description="Gfo/Idh/MocA-like oxidoreductase C-terminal" evidence="4">
    <location>
        <begin position="152"/>
        <end position="370"/>
    </location>
</feature>
<dbReference type="InParanoid" id="A0A0H2RZF7"/>
<name>A0A0H2RZF7_9AGAM</name>
<evidence type="ECO:0000259" key="3">
    <source>
        <dbReference type="Pfam" id="PF01408"/>
    </source>
</evidence>
<proteinExistence type="inferred from homology"/>
<comment type="similarity">
    <text evidence="1">Belongs to the Gfo/Idh/MocA family.</text>
</comment>
<feature type="domain" description="Gfo/Idh/MocA-like oxidoreductase N-terminal" evidence="3">
    <location>
        <begin position="5"/>
        <end position="124"/>
    </location>
</feature>
<reference evidence="5 6" key="1">
    <citation type="submission" date="2015-04" db="EMBL/GenBank/DDBJ databases">
        <title>Complete genome sequence of Schizopora paradoxa KUC8140, a cosmopolitan wood degrader in East Asia.</title>
        <authorList>
            <consortium name="DOE Joint Genome Institute"/>
            <person name="Min B."/>
            <person name="Park H."/>
            <person name="Jang Y."/>
            <person name="Kim J.-J."/>
            <person name="Kim K.H."/>
            <person name="Pangilinan J."/>
            <person name="Lipzen A."/>
            <person name="Riley R."/>
            <person name="Grigoriev I.V."/>
            <person name="Spatafora J.W."/>
            <person name="Choi I.-G."/>
        </authorList>
    </citation>
    <scope>NUCLEOTIDE SEQUENCE [LARGE SCALE GENOMIC DNA]</scope>
    <source>
        <strain evidence="5 6">KUC8140</strain>
    </source>
</reference>
<dbReference type="PANTHER" id="PTHR43708:SF5">
    <property type="entry name" value="CONSERVED EXPRESSED OXIDOREDUCTASE (EUROFUNG)-RELATED"/>
    <property type="match status" value="1"/>
</dbReference>
<evidence type="ECO:0000259" key="4">
    <source>
        <dbReference type="Pfam" id="PF02894"/>
    </source>
</evidence>
<gene>
    <name evidence="5" type="ORF">SCHPADRAFT_832900</name>
</gene>
<dbReference type="STRING" id="27342.A0A0H2RZF7"/>
<dbReference type="EMBL" id="KQ086034">
    <property type="protein sequence ID" value="KLO10161.1"/>
    <property type="molecule type" value="Genomic_DNA"/>
</dbReference>